<evidence type="ECO:0000313" key="1">
    <source>
        <dbReference type="EMBL" id="AEH23749.1"/>
    </source>
</evidence>
<reference evidence="1 2" key="1">
    <citation type="journal article" date="2011" name="J. Bacteriol.">
        <title>Complete genome sequence of the obligate piezophilic hyperthermophilic archaeon Pyrococcus yayanosii CH1.</title>
        <authorList>
            <person name="Jun X."/>
            <person name="Lupeng L."/>
            <person name="Minjuan X."/>
            <person name="Oger P."/>
            <person name="Fengping W."/>
            <person name="Jebbar M."/>
            <person name="Xiang X."/>
        </authorList>
    </citation>
    <scope>NUCLEOTIDE SEQUENCE [LARGE SCALE GENOMIC DNA]</scope>
    <source>
        <strain evidence="2">CH1 / JCM 16557</strain>
    </source>
</reference>
<dbReference type="EMBL" id="CP002779">
    <property type="protein sequence ID" value="AEH23749.1"/>
    <property type="molecule type" value="Genomic_DNA"/>
</dbReference>
<dbReference type="KEGG" id="pya:PYCH_00360"/>
<keyword evidence="2" id="KW-1185">Reference proteome</keyword>
<protein>
    <submittedName>
        <fullName evidence="1">Uncharacterized protein</fullName>
    </submittedName>
</protein>
<dbReference type="HOGENOM" id="CLU_3194652_0_0_2"/>
<sequence>MNDSTKLAQVTFHTITFYGNREGLHTEPLPPELHFPHDYVLRKLT</sequence>
<proteinExistence type="predicted"/>
<organism evidence="1 2">
    <name type="scientific">Pyrococcus yayanosii (strain CH1 / JCM 16557)</name>
    <dbReference type="NCBI Taxonomy" id="529709"/>
    <lineage>
        <taxon>Archaea</taxon>
        <taxon>Methanobacteriati</taxon>
        <taxon>Methanobacteriota</taxon>
        <taxon>Thermococci</taxon>
        <taxon>Thermococcales</taxon>
        <taxon>Thermococcaceae</taxon>
        <taxon>Pyrococcus</taxon>
    </lineage>
</organism>
<name>F8AFE2_PYRYC</name>
<accession>F8AFE2</accession>
<dbReference type="AlphaFoldDB" id="F8AFE2"/>
<dbReference type="STRING" id="529709.PYCH_00360"/>
<gene>
    <name evidence="1" type="ordered locus">PYCH_00360</name>
</gene>
<dbReference type="Proteomes" id="UP000008386">
    <property type="component" value="Chromosome"/>
</dbReference>
<evidence type="ECO:0000313" key="2">
    <source>
        <dbReference type="Proteomes" id="UP000008386"/>
    </source>
</evidence>